<gene>
    <name evidence="2" type="ORF">JQM67_11145</name>
</gene>
<dbReference type="Proteomes" id="UP001299220">
    <property type="component" value="Unassembled WGS sequence"/>
</dbReference>
<organism evidence="2 3">
    <name type="scientific">Anaeromassilibacillus senegalensis</name>
    <dbReference type="NCBI Taxonomy" id="1673717"/>
    <lineage>
        <taxon>Bacteria</taxon>
        <taxon>Bacillati</taxon>
        <taxon>Bacillota</taxon>
        <taxon>Clostridia</taxon>
        <taxon>Eubacteriales</taxon>
        <taxon>Acutalibacteraceae</taxon>
        <taxon>Anaeromassilibacillus</taxon>
    </lineage>
</organism>
<protein>
    <submittedName>
        <fullName evidence="2">Glycoside hydrolase family 127 protein</fullName>
    </submittedName>
</protein>
<evidence type="ECO:0000313" key="3">
    <source>
        <dbReference type="Proteomes" id="UP001299220"/>
    </source>
</evidence>
<dbReference type="GO" id="GO:0016787">
    <property type="term" value="F:hydrolase activity"/>
    <property type="evidence" value="ECO:0007669"/>
    <property type="project" value="UniProtKB-KW"/>
</dbReference>
<dbReference type="EMBL" id="JAFBIT010000003">
    <property type="protein sequence ID" value="MCF2653156.1"/>
    <property type="molecule type" value="Genomic_DNA"/>
</dbReference>
<dbReference type="Gene3D" id="1.50.10.10">
    <property type="match status" value="1"/>
</dbReference>
<keyword evidence="3" id="KW-1185">Reference proteome</keyword>
<accession>A0ABS9CPT3</accession>
<reference evidence="2 3" key="1">
    <citation type="submission" date="2020-12" db="EMBL/GenBank/DDBJ databases">
        <title>Whole genome sequences of gut porcine anaerobes.</title>
        <authorList>
            <person name="Kubasova T."/>
            <person name="Jahodarova E."/>
            <person name="Rychlik I."/>
        </authorList>
    </citation>
    <scope>NUCLEOTIDE SEQUENCE [LARGE SCALE GENOMIC DNA]</scope>
    <source>
        <strain evidence="2 3">An867</strain>
    </source>
</reference>
<evidence type="ECO:0000313" key="2">
    <source>
        <dbReference type="EMBL" id="MCF2653156.1"/>
    </source>
</evidence>
<dbReference type="SUPFAM" id="SSF48208">
    <property type="entry name" value="Six-hairpin glycosidases"/>
    <property type="match status" value="1"/>
</dbReference>
<name>A0ABS9CPT3_9FIRM</name>
<proteinExistence type="predicted"/>
<keyword evidence="2" id="KW-0378">Hydrolase</keyword>
<dbReference type="InterPro" id="IPR012878">
    <property type="entry name" value="Beta-AFase-like_GH127_cat"/>
</dbReference>
<dbReference type="Pfam" id="PF07944">
    <property type="entry name" value="Beta-AFase-like_GH127_cat"/>
    <property type="match status" value="1"/>
</dbReference>
<evidence type="ECO:0000259" key="1">
    <source>
        <dbReference type="Pfam" id="PF07944"/>
    </source>
</evidence>
<dbReference type="PANTHER" id="PTHR31151">
    <property type="entry name" value="PROLINE-TRNA LIGASE (DUF1680)"/>
    <property type="match status" value="1"/>
</dbReference>
<dbReference type="InterPro" id="IPR008928">
    <property type="entry name" value="6-hairpin_glycosidase_sf"/>
</dbReference>
<sequence>MGAWNFYTAKEIKPRGWLKRQLEIQAAGLSGNLDKVWRDVRDSAWIGGDAEGWERVPYWLDGFIPLAYLLENEDMIARAKRYIDAILAAQKSDGWICPCFDADRKTYDTWAVLLIAKVLTVYYECSKDERIPKALYDTLKNYYTLLKSGEIRLFDWGKFRWYEGFVAIRFLYERCEEDWLIELAKILNDQGTDYPALMPLWEEPKDVWRFDTHIVNLAMALKYEAVSCELLGEPYGDDAEKLYAALRRYNGTPVGLFTGDECLSGLSPIQGTELCAVVEQMYSCELLYAHTGDKKWAERLEVLAFNALPATISDDMWAHQYVQMSNQMACVRFPEDVKPIFRTNGPESHLFGLEPNFGCCTANFSQGWPKFALSTFMHSGSTVLSAVPVPSVLETADFRIELETDYPFENTFRYTIASGKDFTFQIRIPSFAENVSVDGQPFAGGMFSAEIKAGETREICVRFETAPHFVKRPYELTAVQCGSLVFSVPVQYEKKMYEYEKNGVERKYPYCDYEYWPKSDWNYAYCGGALTLHRRETDAVPFSSGHPPVTITARAVQIDWGMEPGYDALCAKTPRSRTPFGDAEEIELYPYGCAKLRMTELPLIDS</sequence>
<dbReference type="InterPro" id="IPR012341">
    <property type="entry name" value="6hp_glycosidase-like_sf"/>
</dbReference>
<dbReference type="PANTHER" id="PTHR31151:SF0">
    <property type="entry name" value="PROLINE-TRNA LIGASE (DUF1680)"/>
    <property type="match status" value="1"/>
</dbReference>
<dbReference type="RefSeq" id="WP_235324175.1">
    <property type="nucleotide sequence ID" value="NZ_JAFBIT010000003.1"/>
</dbReference>
<feature type="domain" description="Non-reducing end beta-L-arabinofuranosidase-like GH127 catalytic" evidence="1">
    <location>
        <begin position="271"/>
        <end position="372"/>
    </location>
</feature>
<comment type="caution">
    <text evidence="2">The sequence shown here is derived from an EMBL/GenBank/DDBJ whole genome shotgun (WGS) entry which is preliminary data.</text>
</comment>